<sequence length="39" mass="4340">MLAVYRQRKKALYSQKAPVSKACLQVLPLTDSVAKLAHI</sequence>
<proteinExistence type="predicted"/>
<protein>
    <submittedName>
        <fullName evidence="1">Uncharacterized protein</fullName>
    </submittedName>
</protein>
<accession>A0AAV3UTI0</accession>
<evidence type="ECO:0000313" key="1">
    <source>
        <dbReference type="EMBL" id="GAC08434.1"/>
    </source>
</evidence>
<organism evidence="1 2">
    <name type="scientific">Paraglaciecola chathamensis S18K6</name>
    <dbReference type="NCBI Taxonomy" id="1127672"/>
    <lineage>
        <taxon>Bacteria</taxon>
        <taxon>Pseudomonadati</taxon>
        <taxon>Pseudomonadota</taxon>
        <taxon>Gammaproteobacteria</taxon>
        <taxon>Alteromonadales</taxon>
        <taxon>Alteromonadaceae</taxon>
        <taxon>Paraglaciecola</taxon>
    </lineage>
</organism>
<dbReference type="EMBL" id="BAEM01000007">
    <property type="protein sequence ID" value="GAC08434.1"/>
    <property type="molecule type" value="Genomic_DNA"/>
</dbReference>
<evidence type="ECO:0000313" key="2">
    <source>
        <dbReference type="Proteomes" id="UP000006320"/>
    </source>
</evidence>
<dbReference type="AlphaFoldDB" id="A0AAV3UTI0"/>
<comment type="caution">
    <text evidence="1">The sequence shown here is derived from an EMBL/GenBank/DDBJ whole genome shotgun (WGS) entry which is preliminary data.</text>
</comment>
<dbReference type="Proteomes" id="UP000006320">
    <property type="component" value="Unassembled WGS sequence"/>
</dbReference>
<reference evidence="1 2" key="1">
    <citation type="journal article" date="2017" name="Antonie Van Leeuwenhoek">
        <title>Rhizobium rhizosphaerae sp. nov., a novel species isolated from rice rhizosphere.</title>
        <authorList>
            <person name="Zhao J.J."/>
            <person name="Zhang J."/>
            <person name="Zhang R.J."/>
            <person name="Zhang C.W."/>
            <person name="Yin H.Q."/>
            <person name="Zhang X.X."/>
        </authorList>
    </citation>
    <scope>NUCLEOTIDE SEQUENCE [LARGE SCALE GENOMIC DNA]</scope>
    <source>
        <strain evidence="1 2">S18K6</strain>
    </source>
</reference>
<name>A0AAV3UTI0_9ALTE</name>
<gene>
    <name evidence="1" type="ORF">GCHA_0470</name>
</gene>